<dbReference type="EMBL" id="JAINUG010000421">
    <property type="protein sequence ID" value="KAJ8371994.1"/>
    <property type="molecule type" value="Genomic_DNA"/>
</dbReference>
<accession>A0AAD7R8Q9</accession>
<feature type="region of interest" description="Disordered" evidence="1">
    <location>
        <begin position="70"/>
        <end position="123"/>
    </location>
</feature>
<proteinExistence type="predicted"/>
<organism evidence="2 3">
    <name type="scientific">Aldrovandia affinis</name>
    <dbReference type="NCBI Taxonomy" id="143900"/>
    <lineage>
        <taxon>Eukaryota</taxon>
        <taxon>Metazoa</taxon>
        <taxon>Chordata</taxon>
        <taxon>Craniata</taxon>
        <taxon>Vertebrata</taxon>
        <taxon>Euteleostomi</taxon>
        <taxon>Actinopterygii</taxon>
        <taxon>Neopterygii</taxon>
        <taxon>Teleostei</taxon>
        <taxon>Notacanthiformes</taxon>
        <taxon>Halosauridae</taxon>
        <taxon>Aldrovandia</taxon>
    </lineage>
</organism>
<sequence length="123" mass="13164">MLMEAHYNHWEPARIASSINPAVIERGALGSGAAAQRSAGRESDARWCRPLATLPPAGQAPLGLAAAVTGFGRDRSPLHSHARPPLPAPQPPAHKGAITQPERKEHKLPKAPIPFRLPSEDRT</sequence>
<evidence type="ECO:0000313" key="2">
    <source>
        <dbReference type="EMBL" id="KAJ8371994.1"/>
    </source>
</evidence>
<evidence type="ECO:0000313" key="3">
    <source>
        <dbReference type="Proteomes" id="UP001221898"/>
    </source>
</evidence>
<comment type="caution">
    <text evidence="2">The sequence shown here is derived from an EMBL/GenBank/DDBJ whole genome shotgun (WGS) entry which is preliminary data.</text>
</comment>
<gene>
    <name evidence="2" type="ORF">AAFF_G00298160</name>
</gene>
<dbReference type="Proteomes" id="UP001221898">
    <property type="component" value="Unassembled WGS sequence"/>
</dbReference>
<reference evidence="2" key="1">
    <citation type="journal article" date="2023" name="Science">
        <title>Genome structures resolve the early diversification of teleost fishes.</title>
        <authorList>
            <person name="Parey E."/>
            <person name="Louis A."/>
            <person name="Montfort J."/>
            <person name="Bouchez O."/>
            <person name="Roques C."/>
            <person name="Iampietro C."/>
            <person name="Lluch J."/>
            <person name="Castinel A."/>
            <person name="Donnadieu C."/>
            <person name="Desvignes T."/>
            <person name="Floi Bucao C."/>
            <person name="Jouanno E."/>
            <person name="Wen M."/>
            <person name="Mejri S."/>
            <person name="Dirks R."/>
            <person name="Jansen H."/>
            <person name="Henkel C."/>
            <person name="Chen W.J."/>
            <person name="Zahm M."/>
            <person name="Cabau C."/>
            <person name="Klopp C."/>
            <person name="Thompson A.W."/>
            <person name="Robinson-Rechavi M."/>
            <person name="Braasch I."/>
            <person name="Lecointre G."/>
            <person name="Bobe J."/>
            <person name="Postlethwait J.H."/>
            <person name="Berthelot C."/>
            <person name="Roest Crollius H."/>
            <person name="Guiguen Y."/>
        </authorList>
    </citation>
    <scope>NUCLEOTIDE SEQUENCE</scope>
    <source>
        <strain evidence="2">NC1722</strain>
    </source>
</reference>
<name>A0AAD7R8Q9_9TELE</name>
<evidence type="ECO:0000256" key="1">
    <source>
        <dbReference type="SAM" id="MobiDB-lite"/>
    </source>
</evidence>
<protein>
    <submittedName>
        <fullName evidence="2">Uncharacterized protein</fullName>
    </submittedName>
</protein>
<keyword evidence="3" id="KW-1185">Reference proteome</keyword>
<dbReference type="AlphaFoldDB" id="A0AAD7R8Q9"/>